<reference evidence="3" key="1">
    <citation type="submission" date="2025-08" db="UniProtKB">
        <authorList>
            <consortium name="RefSeq"/>
        </authorList>
    </citation>
    <scope>IDENTIFICATION</scope>
    <source>
        <tissue evidence="3">Gonad</tissue>
    </source>
</reference>
<dbReference type="Proteomes" id="UP000515135">
    <property type="component" value="Unplaced"/>
</dbReference>
<gene>
    <name evidence="3" type="primary">LOC109465845</name>
</gene>
<protein>
    <submittedName>
        <fullName evidence="3">Collagen alpha-6(VI) chain-like</fullName>
    </submittedName>
</protein>
<dbReference type="PANTHER" id="PTHR24020:SF84">
    <property type="entry name" value="VWFA DOMAIN-CONTAINING PROTEIN"/>
    <property type="match status" value="1"/>
</dbReference>
<dbReference type="GeneID" id="109465845"/>
<dbReference type="RefSeq" id="XP_019618895.1">
    <property type="nucleotide sequence ID" value="XM_019763336.1"/>
</dbReference>
<dbReference type="InterPro" id="IPR036465">
    <property type="entry name" value="vWFA_dom_sf"/>
</dbReference>
<dbReference type="AlphaFoldDB" id="A0A6P4XQG9"/>
<dbReference type="OrthoDB" id="10256829at2759"/>
<dbReference type="InterPro" id="IPR002035">
    <property type="entry name" value="VWF_A"/>
</dbReference>
<dbReference type="PANTHER" id="PTHR24020">
    <property type="entry name" value="COLLAGEN ALPHA"/>
    <property type="match status" value="1"/>
</dbReference>
<feature type="domain" description="VWFA" evidence="1">
    <location>
        <begin position="1"/>
        <end position="95"/>
    </location>
</feature>
<organism evidence="2 3">
    <name type="scientific">Branchiostoma belcheri</name>
    <name type="common">Amphioxus</name>
    <dbReference type="NCBI Taxonomy" id="7741"/>
    <lineage>
        <taxon>Eukaryota</taxon>
        <taxon>Metazoa</taxon>
        <taxon>Chordata</taxon>
        <taxon>Cephalochordata</taxon>
        <taxon>Leptocardii</taxon>
        <taxon>Amphioxiformes</taxon>
        <taxon>Branchiostomatidae</taxon>
        <taxon>Branchiostoma</taxon>
    </lineage>
</organism>
<evidence type="ECO:0000313" key="2">
    <source>
        <dbReference type="Proteomes" id="UP000515135"/>
    </source>
</evidence>
<dbReference type="SUPFAM" id="SSF53300">
    <property type="entry name" value="vWA-like"/>
    <property type="match status" value="1"/>
</dbReference>
<evidence type="ECO:0000313" key="3">
    <source>
        <dbReference type="RefSeq" id="XP_019618895.1"/>
    </source>
</evidence>
<proteinExistence type="predicted"/>
<dbReference type="KEGG" id="bbel:109465845"/>
<sequence length="138" mass="15066">MGTLTGRALTQVHQDFTTANGARAGVQKVIILITDGQASDIVHLPSENIRKQGVLISAVGVANYNLQQLNDIASGGKFVATVEQFDAMDSIRDKVLDAVCQAQQKRGQDIKQEINNGLQYLKRMLGALEDELEQETKK</sequence>
<accession>A0A6P4XQG9</accession>
<name>A0A6P4XQG9_BRABE</name>
<dbReference type="Pfam" id="PF00092">
    <property type="entry name" value="VWA"/>
    <property type="match status" value="1"/>
</dbReference>
<evidence type="ECO:0000259" key="1">
    <source>
        <dbReference type="PROSITE" id="PS50234"/>
    </source>
</evidence>
<dbReference type="PROSITE" id="PS50234">
    <property type="entry name" value="VWFA"/>
    <property type="match status" value="1"/>
</dbReference>
<keyword evidence="2" id="KW-1185">Reference proteome</keyword>
<dbReference type="Gene3D" id="3.40.50.410">
    <property type="entry name" value="von Willebrand factor, type A domain"/>
    <property type="match status" value="1"/>
</dbReference>
<dbReference type="InterPro" id="IPR050525">
    <property type="entry name" value="ECM_Assembly_Org"/>
</dbReference>